<proteinExistence type="predicted"/>
<accession>Q7R799</accession>
<evidence type="ECO:0000313" key="1">
    <source>
        <dbReference type="EMBL" id="EAA20200.1"/>
    </source>
</evidence>
<dbReference type="PaxDb" id="73239-Q7R799"/>
<protein>
    <submittedName>
        <fullName evidence="1">Uncharacterized protein</fullName>
    </submittedName>
</protein>
<dbReference type="AntiFam" id="ANF00009">
    <property type="entry name" value="Shadow ORF (opposite transposase protein)"/>
</dbReference>
<name>Q7R799_PLAYO</name>
<feature type="non-terminal residue" evidence="1">
    <location>
        <position position="340"/>
    </location>
</feature>
<dbReference type="EMBL" id="AABL01002872">
    <property type="protein sequence ID" value="EAA20200.1"/>
    <property type="molecule type" value="Genomic_DNA"/>
</dbReference>
<reference evidence="1 2" key="1">
    <citation type="journal article" date="2002" name="Nature">
        <title>Genome sequence and comparative analysis of the model rodent malaria parasite Plasmodium yoelii yoelii.</title>
        <authorList>
            <person name="Carlton J.M."/>
            <person name="Angiuoli S.V."/>
            <person name="Suh B.B."/>
            <person name="Kooij T.W."/>
            <person name="Pertea M."/>
            <person name="Silva J.C."/>
            <person name="Ermolaeva M.D."/>
            <person name="Allen J.E."/>
            <person name="Selengut J.D."/>
            <person name="Koo H.L."/>
            <person name="Peterson J.D."/>
            <person name="Pop M."/>
            <person name="Kosack D.S."/>
            <person name="Shumway M.F."/>
            <person name="Bidwell S.L."/>
            <person name="Shallom S.J."/>
            <person name="van Aken S.E."/>
            <person name="Riedmuller S.B."/>
            <person name="Feldblyum T.V."/>
            <person name="Cho J.K."/>
            <person name="Quackenbush J."/>
            <person name="Sedegah M."/>
            <person name="Shoaibi A."/>
            <person name="Cummings L.M."/>
            <person name="Florens L."/>
            <person name="Yates J.R."/>
            <person name="Raine J.D."/>
            <person name="Sinden R.E."/>
            <person name="Harris M.A."/>
            <person name="Cunningham D.A."/>
            <person name="Preiser P.R."/>
            <person name="Bergman L.W."/>
            <person name="Vaidya A.B."/>
            <person name="van Lin L.H."/>
            <person name="Janse C.J."/>
            <person name="Waters A.P."/>
            <person name="Smith H.O."/>
            <person name="White O.R."/>
            <person name="Salzberg S.L."/>
            <person name="Venter J.C."/>
            <person name="Fraser C.M."/>
            <person name="Hoffman S.L."/>
            <person name="Gardner M.J."/>
            <person name="Carucci D.J."/>
        </authorList>
    </citation>
    <scope>NUCLEOTIDE SEQUENCE [LARGE SCALE GENOMIC DNA]</scope>
    <source>
        <strain evidence="1 2">17XNL</strain>
    </source>
</reference>
<keyword evidence="2" id="KW-1185">Reference proteome</keyword>
<evidence type="ECO:0000313" key="2">
    <source>
        <dbReference type="Proteomes" id="UP000008553"/>
    </source>
</evidence>
<comment type="caution">
    <text evidence="1">The sequence shown here is derived from an EMBL/GenBank/DDBJ whole genome shotgun (WGS) entry which is preliminary data.</text>
</comment>
<gene>
    <name evidence="1" type="ORF">PY07689</name>
</gene>
<dbReference type="AlphaFoldDB" id="Q7R799"/>
<dbReference type="InParanoid" id="Q7R799"/>
<sequence length="340" mass="35790">MPETRDTTTLPSPLAVWFELSGFHGSVDEPTIVVCLSPDRRDIADGFQQAVVVEPGYPFQGGEFDGLPALPGCSAVDRLGLVQAVDGFGQGVVIAVATASDGGLDPGLGQALGIADGDVLRASVAVVNQGIGAFRLPGVQGLLQCVQDEVGPHRMTDPPAHNAPGKHVNHEGHIQPALPGRDVGEVRHPQLIGTIHLELPVDPIQRARDGVVGHRGAHHLATPHTGQPQPLHQALDRATGDLDTFAVQRAPDLVGAIHLHVGVPDPLNFWHQNRIALGTRGKQAGVALLRRMAPIPGRGNPQDLADRLDPVAIPVPVDEVSQDSSRRSSSAWAKNALASF</sequence>
<dbReference type="Proteomes" id="UP000008553">
    <property type="component" value="Unassembled WGS sequence"/>
</dbReference>
<organism evidence="1 2">
    <name type="scientific">Plasmodium yoelii yoelii</name>
    <dbReference type="NCBI Taxonomy" id="73239"/>
    <lineage>
        <taxon>Eukaryota</taxon>
        <taxon>Sar</taxon>
        <taxon>Alveolata</taxon>
        <taxon>Apicomplexa</taxon>
        <taxon>Aconoidasida</taxon>
        <taxon>Haemosporida</taxon>
        <taxon>Plasmodiidae</taxon>
        <taxon>Plasmodium</taxon>
        <taxon>Plasmodium (Vinckeia)</taxon>
    </lineage>
</organism>